<dbReference type="InterPro" id="IPR010982">
    <property type="entry name" value="Lambda_DNA-bd_dom_sf"/>
</dbReference>
<dbReference type="AlphaFoldDB" id="A0A7W7SR16"/>
<dbReference type="SMART" id="SM00530">
    <property type="entry name" value="HTH_XRE"/>
    <property type="match status" value="1"/>
</dbReference>
<reference evidence="2 3" key="1">
    <citation type="submission" date="2020-08" db="EMBL/GenBank/DDBJ databases">
        <title>Sequencing the genomes of 1000 actinobacteria strains.</title>
        <authorList>
            <person name="Klenk H.-P."/>
        </authorList>
    </citation>
    <scope>NUCLEOTIDE SEQUENCE [LARGE SCALE GENOMIC DNA]</scope>
    <source>
        <strain evidence="2 3">DSM 45886</strain>
    </source>
</reference>
<dbReference type="InterPro" id="IPR001387">
    <property type="entry name" value="Cro/C1-type_HTH"/>
</dbReference>
<dbReference type="SUPFAM" id="SSF47413">
    <property type="entry name" value="lambda repressor-like DNA-binding domains"/>
    <property type="match status" value="1"/>
</dbReference>
<comment type="caution">
    <text evidence="2">The sequence shown here is derived from an EMBL/GenBank/DDBJ whole genome shotgun (WGS) entry which is preliminary data.</text>
</comment>
<evidence type="ECO:0000313" key="2">
    <source>
        <dbReference type="EMBL" id="MBB4958976.1"/>
    </source>
</evidence>
<dbReference type="SUPFAM" id="SSF48452">
    <property type="entry name" value="TPR-like"/>
    <property type="match status" value="1"/>
</dbReference>
<evidence type="ECO:0000313" key="3">
    <source>
        <dbReference type="Proteomes" id="UP000578819"/>
    </source>
</evidence>
<name>A0A7W7SR16_9ACTN</name>
<dbReference type="CDD" id="cd00093">
    <property type="entry name" value="HTH_XRE"/>
    <property type="match status" value="1"/>
</dbReference>
<dbReference type="PROSITE" id="PS50943">
    <property type="entry name" value="HTH_CROC1"/>
    <property type="match status" value="1"/>
</dbReference>
<sequence>MSFGNALKDLRSSHGLSLRALAQRAHYSRSYLHELETGRKPPTHDVAERLDRVLDAGGRLVAHLSAPIQRLPDWADERVGAVSTGRCRPDPTVVDQLGQALAVQRSLEDSVGARAVLLPVLGQISTVQAVRGNADGPLHDELLSLESQYAQFAGWLYQDQADRSAMAQWYARALSQATEACDPSMVASILSMRSNAAWSAGDHRRAVTLAEASCRQPATPGTLALSQQQLARGLAAAGERDASLRALDEAEHLLDQARRQPDREPAWIYFHDPVRLQMQRALCLREAGDHQAAIGLVEAGLRDLPASYTRDRGSYLARLAVTYALSGERDGARATAAQARVLAEATGSTRTLAEIALAVRLADPVA</sequence>
<dbReference type="InterPro" id="IPR011990">
    <property type="entry name" value="TPR-like_helical_dom_sf"/>
</dbReference>
<dbReference type="Pfam" id="PF13560">
    <property type="entry name" value="HTH_31"/>
    <property type="match status" value="1"/>
</dbReference>
<accession>A0A7W7SR16</accession>
<evidence type="ECO:0000259" key="1">
    <source>
        <dbReference type="PROSITE" id="PS50943"/>
    </source>
</evidence>
<gene>
    <name evidence="2" type="ORF">FHR38_002709</name>
</gene>
<dbReference type="GO" id="GO:0003677">
    <property type="term" value="F:DNA binding"/>
    <property type="evidence" value="ECO:0007669"/>
    <property type="project" value="InterPro"/>
</dbReference>
<dbReference type="EMBL" id="JACHJW010000001">
    <property type="protein sequence ID" value="MBB4958976.1"/>
    <property type="molecule type" value="Genomic_DNA"/>
</dbReference>
<organism evidence="2 3">
    <name type="scientific">Micromonospora polyrhachis</name>
    <dbReference type="NCBI Taxonomy" id="1282883"/>
    <lineage>
        <taxon>Bacteria</taxon>
        <taxon>Bacillati</taxon>
        <taxon>Actinomycetota</taxon>
        <taxon>Actinomycetes</taxon>
        <taxon>Micromonosporales</taxon>
        <taxon>Micromonosporaceae</taxon>
        <taxon>Micromonospora</taxon>
    </lineage>
</organism>
<keyword evidence="3" id="KW-1185">Reference proteome</keyword>
<dbReference type="Proteomes" id="UP000578819">
    <property type="component" value="Unassembled WGS sequence"/>
</dbReference>
<protein>
    <submittedName>
        <fullName evidence="2">Transcriptional regulator with XRE-family HTH domain</fullName>
    </submittedName>
</protein>
<dbReference type="Gene3D" id="1.10.260.40">
    <property type="entry name" value="lambda repressor-like DNA-binding domains"/>
    <property type="match status" value="1"/>
</dbReference>
<dbReference type="Gene3D" id="1.25.40.10">
    <property type="entry name" value="Tetratricopeptide repeat domain"/>
    <property type="match status" value="1"/>
</dbReference>
<proteinExistence type="predicted"/>
<feature type="domain" description="HTH cro/C1-type" evidence="1">
    <location>
        <begin position="7"/>
        <end position="60"/>
    </location>
</feature>